<dbReference type="AlphaFoldDB" id="A0A3S4ZXA5"/>
<evidence type="ECO:0000313" key="4">
    <source>
        <dbReference type="Proteomes" id="UP000784294"/>
    </source>
</evidence>
<dbReference type="Pfam" id="PF20655">
    <property type="entry name" value="Vps52_C"/>
    <property type="match status" value="1"/>
</dbReference>
<protein>
    <recommendedName>
        <fullName evidence="2">Vps52 C-terminal domain-containing protein</fullName>
    </recommendedName>
</protein>
<dbReference type="InterPro" id="IPR048361">
    <property type="entry name" value="Vps52_C"/>
</dbReference>
<comment type="caution">
    <text evidence="3">The sequence shown here is derived from an EMBL/GenBank/DDBJ whole genome shotgun (WGS) entry which is preliminary data.</text>
</comment>
<evidence type="ECO:0000256" key="1">
    <source>
        <dbReference type="SAM" id="MobiDB-lite"/>
    </source>
</evidence>
<evidence type="ECO:0000259" key="2">
    <source>
        <dbReference type="Pfam" id="PF20655"/>
    </source>
</evidence>
<name>A0A3S4ZXA5_9PLAT</name>
<feature type="region of interest" description="Disordered" evidence="1">
    <location>
        <begin position="80"/>
        <end position="106"/>
    </location>
</feature>
<dbReference type="Proteomes" id="UP000784294">
    <property type="component" value="Unassembled WGS sequence"/>
</dbReference>
<dbReference type="EMBL" id="CAAALY010054979">
    <property type="protein sequence ID" value="VEL22159.1"/>
    <property type="molecule type" value="Genomic_DNA"/>
</dbReference>
<accession>A0A3S4ZXA5</accession>
<sequence>MADPQPSSDTSSLSSFGLDPVVSSTFTLSSVPTSKSSSSIRSDNLVSIGATYSVSGGAATRSSTIGPSAGTEFVPHVAISHTSVQRTSPSPPPSLSPSLGKPDRSSLTAPCLNQSLTARLDERVLRQLARLHSAFEVHALARLAEALPSRRLQLVFLINNYDLVATVITVSSLYSLS</sequence>
<reference evidence="3" key="1">
    <citation type="submission" date="2018-11" db="EMBL/GenBank/DDBJ databases">
        <authorList>
            <consortium name="Pathogen Informatics"/>
        </authorList>
    </citation>
    <scope>NUCLEOTIDE SEQUENCE</scope>
</reference>
<gene>
    <name evidence="3" type="ORF">PXEA_LOCUS15599</name>
</gene>
<evidence type="ECO:0000313" key="3">
    <source>
        <dbReference type="EMBL" id="VEL22159.1"/>
    </source>
</evidence>
<proteinExistence type="predicted"/>
<organism evidence="3 4">
    <name type="scientific">Protopolystoma xenopodis</name>
    <dbReference type="NCBI Taxonomy" id="117903"/>
    <lineage>
        <taxon>Eukaryota</taxon>
        <taxon>Metazoa</taxon>
        <taxon>Spiralia</taxon>
        <taxon>Lophotrochozoa</taxon>
        <taxon>Platyhelminthes</taxon>
        <taxon>Monogenea</taxon>
        <taxon>Polyopisthocotylea</taxon>
        <taxon>Polystomatidea</taxon>
        <taxon>Polystomatidae</taxon>
        <taxon>Protopolystoma</taxon>
    </lineage>
</organism>
<feature type="domain" description="Vps52 C-terminal" evidence="2">
    <location>
        <begin position="120"/>
        <end position="169"/>
    </location>
</feature>
<dbReference type="OrthoDB" id="19482at2759"/>
<keyword evidence="4" id="KW-1185">Reference proteome</keyword>